<evidence type="ECO:0000313" key="4">
    <source>
        <dbReference type="EMBL" id="MFC4635287.1"/>
    </source>
</evidence>
<feature type="domain" description="Prokaryotic-type class I peptide chain release factors" evidence="3">
    <location>
        <begin position="5"/>
        <end position="37"/>
    </location>
</feature>
<dbReference type="Pfam" id="PF00472">
    <property type="entry name" value="RF-1"/>
    <property type="match status" value="1"/>
</dbReference>
<dbReference type="RefSeq" id="WP_379980366.1">
    <property type="nucleotide sequence ID" value="NZ_JBHSFV010000010.1"/>
</dbReference>
<dbReference type="InterPro" id="IPR000352">
    <property type="entry name" value="Pep_chain_release_fac_I"/>
</dbReference>
<dbReference type="SUPFAM" id="SSF75620">
    <property type="entry name" value="Release factor"/>
    <property type="match status" value="1"/>
</dbReference>
<feature type="region of interest" description="Disordered" evidence="2">
    <location>
        <begin position="1"/>
        <end position="26"/>
    </location>
</feature>
<evidence type="ECO:0000313" key="5">
    <source>
        <dbReference type="Proteomes" id="UP001596043"/>
    </source>
</evidence>
<organism evidence="4 5">
    <name type="scientific">Dokdonia ponticola</name>
    <dbReference type="NCBI Taxonomy" id="2041041"/>
    <lineage>
        <taxon>Bacteria</taxon>
        <taxon>Pseudomonadati</taxon>
        <taxon>Bacteroidota</taxon>
        <taxon>Flavobacteriia</taxon>
        <taxon>Flavobacteriales</taxon>
        <taxon>Flavobacteriaceae</taxon>
        <taxon>Dokdonia</taxon>
    </lineage>
</organism>
<sequence length="56" mass="6362">MDKELLRSELTFKASRSSGPGGQHVNKTSTRIELYWSLETSQAFSEDQKVRLCESV</sequence>
<name>A0ABV9HYR2_9FLAO</name>
<dbReference type="InterPro" id="IPR045853">
    <property type="entry name" value="Pep_chain_release_fac_I_sf"/>
</dbReference>
<dbReference type="EMBL" id="JBHSFV010000010">
    <property type="protein sequence ID" value="MFC4635287.1"/>
    <property type="molecule type" value="Genomic_DNA"/>
</dbReference>
<evidence type="ECO:0000256" key="1">
    <source>
        <dbReference type="ARBA" id="ARBA00010835"/>
    </source>
</evidence>
<keyword evidence="5" id="KW-1185">Reference proteome</keyword>
<comment type="caution">
    <text evidence="4">The sequence shown here is derived from an EMBL/GenBank/DDBJ whole genome shotgun (WGS) entry which is preliminary data.</text>
</comment>
<dbReference type="Gene3D" id="3.30.160.20">
    <property type="match status" value="1"/>
</dbReference>
<protein>
    <submittedName>
        <fullName evidence="4">Peptide chain release factor-like protein</fullName>
    </submittedName>
</protein>
<dbReference type="Proteomes" id="UP001596043">
    <property type="component" value="Unassembled WGS sequence"/>
</dbReference>
<reference evidence="5" key="1">
    <citation type="journal article" date="2019" name="Int. J. Syst. Evol. Microbiol.">
        <title>The Global Catalogue of Microorganisms (GCM) 10K type strain sequencing project: providing services to taxonomists for standard genome sequencing and annotation.</title>
        <authorList>
            <consortium name="The Broad Institute Genomics Platform"/>
            <consortium name="The Broad Institute Genome Sequencing Center for Infectious Disease"/>
            <person name="Wu L."/>
            <person name="Ma J."/>
        </authorList>
    </citation>
    <scope>NUCLEOTIDE SEQUENCE [LARGE SCALE GENOMIC DNA]</scope>
    <source>
        <strain evidence="5">YJ-61-S</strain>
    </source>
</reference>
<accession>A0ABV9HYR2</accession>
<gene>
    <name evidence="4" type="ORF">ACFO3O_15360</name>
</gene>
<evidence type="ECO:0000259" key="3">
    <source>
        <dbReference type="Pfam" id="PF00472"/>
    </source>
</evidence>
<evidence type="ECO:0000256" key="2">
    <source>
        <dbReference type="SAM" id="MobiDB-lite"/>
    </source>
</evidence>
<proteinExistence type="inferred from homology"/>
<comment type="similarity">
    <text evidence="1">Belongs to the prokaryotic/mitochondrial release factor family.</text>
</comment>